<reference evidence="4 5" key="1">
    <citation type="submission" date="2019-06" db="EMBL/GenBank/DDBJ databases">
        <authorList>
            <person name="De-Chao Zhang Q."/>
        </authorList>
    </citation>
    <scope>NUCLEOTIDE SEQUENCE [LARGE SCALE GENOMIC DNA]</scope>
    <source>
        <strain evidence="4 5">KN1116</strain>
    </source>
</reference>
<dbReference type="Gene3D" id="3.40.630.30">
    <property type="match status" value="1"/>
</dbReference>
<keyword evidence="1" id="KW-0808">Transferase</keyword>
<gene>
    <name evidence="4" type="ORF">FK219_009290</name>
</gene>
<reference evidence="4 5" key="2">
    <citation type="submission" date="2020-03" db="EMBL/GenBank/DDBJ databases">
        <title>Chryseoglobus sp. isolated from a deep-sea seamount.</title>
        <authorList>
            <person name="Zhang D.-C."/>
        </authorList>
    </citation>
    <scope>NUCLEOTIDE SEQUENCE [LARGE SCALE GENOMIC DNA]</scope>
    <source>
        <strain evidence="4 5">KN1116</strain>
    </source>
</reference>
<organism evidence="4 5">
    <name type="scientific">Microcella pacifica</name>
    <dbReference type="NCBI Taxonomy" id="2591847"/>
    <lineage>
        <taxon>Bacteria</taxon>
        <taxon>Bacillati</taxon>
        <taxon>Actinomycetota</taxon>
        <taxon>Actinomycetes</taxon>
        <taxon>Micrococcales</taxon>
        <taxon>Microbacteriaceae</taxon>
        <taxon>Microcella</taxon>
    </lineage>
</organism>
<dbReference type="Pfam" id="PF00583">
    <property type="entry name" value="Acetyltransf_1"/>
    <property type="match status" value="1"/>
</dbReference>
<name>A0A9E5JMJ4_9MICO</name>
<evidence type="ECO:0000256" key="2">
    <source>
        <dbReference type="ARBA" id="ARBA00023315"/>
    </source>
</evidence>
<keyword evidence="2" id="KW-0012">Acyltransferase</keyword>
<proteinExistence type="predicted"/>
<evidence type="ECO:0000256" key="1">
    <source>
        <dbReference type="ARBA" id="ARBA00022679"/>
    </source>
</evidence>
<sequence length="136" mass="14555">MLRAGEAFARTLYAPEECFLLSVDELATPGTTVLVARDAQGAALGMAALVEQDPGAGELKRLFVDDAARGQGVADAIMDALEQAARERSIRTLRLETGTRSDAALRFYARRGYERIPAFGPYVGSATSVCMARELA</sequence>
<dbReference type="CDD" id="cd04301">
    <property type="entry name" value="NAT_SF"/>
    <property type="match status" value="1"/>
</dbReference>
<evidence type="ECO:0000259" key="3">
    <source>
        <dbReference type="PROSITE" id="PS51186"/>
    </source>
</evidence>
<dbReference type="PROSITE" id="PS51186">
    <property type="entry name" value="GNAT"/>
    <property type="match status" value="1"/>
</dbReference>
<dbReference type="InterPro" id="IPR000182">
    <property type="entry name" value="GNAT_dom"/>
</dbReference>
<dbReference type="EMBL" id="VIKT02000015">
    <property type="protein sequence ID" value="NHF63428.1"/>
    <property type="molecule type" value="Genomic_DNA"/>
</dbReference>
<dbReference type="InterPro" id="IPR016181">
    <property type="entry name" value="Acyl_CoA_acyltransferase"/>
</dbReference>
<dbReference type="PANTHER" id="PTHR43877">
    <property type="entry name" value="AMINOALKYLPHOSPHONATE N-ACETYLTRANSFERASE-RELATED-RELATED"/>
    <property type="match status" value="1"/>
</dbReference>
<dbReference type="AlphaFoldDB" id="A0A9E5JMJ4"/>
<accession>A0A9E5JMJ4</accession>
<feature type="domain" description="N-acetyltransferase" evidence="3">
    <location>
        <begin position="1"/>
        <end position="136"/>
    </location>
</feature>
<dbReference type="SUPFAM" id="SSF55729">
    <property type="entry name" value="Acyl-CoA N-acyltransferases (Nat)"/>
    <property type="match status" value="1"/>
</dbReference>
<keyword evidence="5" id="KW-1185">Reference proteome</keyword>
<evidence type="ECO:0000313" key="4">
    <source>
        <dbReference type="EMBL" id="NHF63428.1"/>
    </source>
</evidence>
<dbReference type="OrthoDB" id="3190820at2"/>
<protein>
    <submittedName>
        <fullName evidence="4">GNAT family N-acetyltransferase</fullName>
    </submittedName>
</protein>
<dbReference type="Proteomes" id="UP000818266">
    <property type="component" value="Unassembled WGS sequence"/>
</dbReference>
<comment type="caution">
    <text evidence="4">The sequence shown here is derived from an EMBL/GenBank/DDBJ whole genome shotgun (WGS) entry which is preliminary data.</text>
</comment>
<evidence type="ECO:0000313" key="5">
    <source>
        <dbReference type="Proteomes" id="UP000818266"/>
    </source>
</evidence>
<dbReference type="PANTHER" id="PTHR43877:SF2">
    <property type="entry name" value="AMINOALKYLPHOSPHONATE N-ACETYLTRANSFERASE-RELATED"/>
    <property type="match status" value="1"/>
</dbReference>
<dbReference type="InterPro" id="IPR050832">
    <property type="entry name" value="Bact_Acetyltransf"/>
</dbReference>
<dbReference type="GO" id="GO:0016747">
    <property type="term" value="F:acyltransferase activity, transferring groups other than amino-acyl groups"/>
    <property type="evidence" value="ECO:0007669"/>
    <property type="project" value="InterPro"/>
</dbReference>